<keyword evidence="1" id="KW-0378">Hydrolase</keyword>
<keyword evidence="1" id="KW-0547">Nucleotide-binding</keyword>
<dbReference type="GO" id="GO:0006310">
    <property type="term" value="P:DNA recombination"/>
    <property type="evidence" value="ECO:0007669"/>
    <property type="project" value="UniProtKB-KW"/>
</dbReference>
<keyword evidence="6" id="KW-1185">Reference proteome</keyword>
<dbReference type="GO" id="GO:0000723">
    <property type="term" value="P:telomere maintenance"/>
    <property type="evidence" value="ECO:0007669"/>
    <property type="project" value="InterPro"/>
</dbReference>
<feature type="region of interest" description="Disordered" evidence="2">
    <location>
        <begin position="754"/>
        <end position="782"/>
    </location>
</feature>
<evidence type="ECO:0000256" key="1">
    <source>
        <dbReference type="RuleBase" id="RU363044"/>
    </source>
</evidence>
<evidence type="ECO:0000313" key="5">
    <source>
        <dbReference type="EMBL" id="KAK1935190.1"/>
    </source>
</evidence>
<dbReference type="Pfam" id="PF05970">
    <property type="entry name" value="PIF1"/>
    <property type="match status" value="1"/>
</dbReference>
<keyword evidence="1" id="KW-0233">DNA recombination</keyword>
<feature type="domain" description="Helitron helicase-like" evidence="4">
    <location>
        <begin position="37"/>
        <end position="260"/>
    </location>
</feature>
<evidence type="ECO:0000313" key="6">
    <source>
        <dbReference type="Proteomes" id="UP001259832"/>
    </source>
</evidence>
<dbReference type="SUPFAM" id="SSF52540">
    <property type="entry name" value="P-loop containing nucleoside triphosphate hydrolases"/>
    <property type="match status" value="2"/>
</dbReference>
<dbReference type="InterPro" id="IPR010285">
    <property type="entry name" value="DNA_helicase_pif1-like_DEAD"/>
</dbReference>
<reference evidence="5" key="1">
    <citation type="submission" date="2023-08" db="EMBL/GenBank/DDBJ databases">
        <title>Reference Genome Resource for the Citrus Pathogen Phytophthora citrophthora.</title>
        <authorList>
            <person name="Moller H."/>
            <person name="Coetzee B."/>
            <person name="Rose L.J."/>
            <person name="Van Niekerk J.M."/>
        </authorList>
    </citation>
    <scope>NUCLEOTIDE SEQUENCE</scope>
    <source>
        <strain evidence="5">STE-U-9442</strain>
    </source>
</reference>
<dbReference type="EC" id="5.6.2.3" evidence="1"/>
<evidence type="ECO:0000256" key="2">
    <source>
        <dbReference type="SAM" id="MobiDB-lite"/>
    </source>
</evidence>
<dbReference type="GO" id="GO:0006281">
    <property type="term" value="P:DNA repair"/>
    <property type="evidence" value="ECO:0007669"/>
    <property type="project" value="UniProtKB-KW"/>
</dbReference>
<dbReference type="InterPro" id="IPR025476">
    <property type="entry name" value="Helitron_helicase-like"/>
</dbReference>
<protein>
    <recommendedName>
        <fullName evidence="1">ATP-dependent DNA helicase</fullName>
        <ecNumber evidence="1">5.6.2.3</ecNumber>
    </recommendedName>
</protein>
<gene>
    <name evidence="5" type="ORF">P3T76_010956</name>
</gene>
<dbReference type="EMBL" id="JASMQC010000024">
    <property type="protein sequence ID" value="KAK1935190.1"/>
    <property type="molecule type" value="Genomic_DNA"/>
</dbReference>
<keyword evidence="1" id="KW-0067">ATP-binding</keyword>
<comment type="similarity">
    <text evidence="1">Belongs to the helicase family.</text>
</comment>
<dbReference type="PANTHER" id="PTHR47642:SF6">
    <property type="entry name" value="ATP-DEPENDENT DNA HELICASE"/>
    <property type="match status" value="1"/>
</dbReference>
<organism evidence="5 6">
    <name type="scientific">Phytophthora citrophthora</name>
    <dbReference type="NCBI Taxonomy" id="4793"/>
    <lineage>
        <taxon>Eukaryota</taxon>
        <taxon>Sar</taxon>
        <taxon>Stramenopiles</taxon>
        <taxon>Oomycota</taxon>
        <taxon>Peronosporomycetes</taxon>
        <taxon>Peronosporales</taxon>
        <taxon>Peronosporaceae</taxon>
        <taxon>Phytophthora</taxon>
    </lineage>
</organism>
<feature type="domain" description="DNA helicase Pif1-like DEAD-box helicase" evidence="3">
    <location>
        <begin position="968"/>
        <end position="1134"/>
    </location>
</feature>
<sequence length="1459" mass="161994">MGCMFPTLFPGGCGGPDEPRLKPMSVRKWVLRCLQVHGRQFETHHAFMLLAFDYLASEDARRTLYVKMNVKRQALKAAEIPRSTVQAAIKYFNHMTVCRSRGIKPRPPSLDVQQVIDVRKGLHVPETAFYGSNAGRMRARHDLFGLMKRFGPLQIFFTVSPDSAGSYSIGIKSRRVSQTMIQEANVELLPTRAERKSIAGRHPVECARYFLRVMKTVVEVLLGWDPKLNAPKRGGGIFGVVRAFGAATETQLAGDLHVHIAVWLYGFPTTAEAYGEALNRDSAFKLRIVDLADSVLSTKPPCIINERRCPKCLAMDSLQAVIPGIDAFRRPAAGASPPLTAECKVCHQGFRDKDIMELSLKAVADEHHVRVDASAADFQKCRPAEATDSDPLASSLLVRDLQTHYWNHCKSCFKSTLRTPKASVCRFFKPTEVNCGSTTIDGNTQLRLHRAIGCEYVNPYNPVVMTTLKCNHDAQFVLSGGAKQTAAYVIKYCCKRQNPVENYAALSLAAFAKASKKTSVLPPETSALERGYRILGSMLYSVTNGQEVAATMAALYILHETPFWFSHDFVHVNLKNLLRNQLDSVEVTVSQERRGGGQPGASRIVPDSALERLENVSFMDICERYEYSGKIATVRLETSSGSSREACAFSKALYRKVMVLCGEEIPDITSNLDPARLNYYYTAIVTLFKPHRRLDPCGSEQNPLAVYRDFVQNGAIRDVQALQQFEEQWRDYYHTQRSDKIDDESPESVLLRTRAPATASSVPTERYPDTVRPGAEGDEPMAEPLPDDFLDIASIMSPEASTTKLVDAAAVTVNKIPNLGVVMSSASKQYLSVNPTLVPPDFDFESYTSRINKQSTSDNRYGTQTFIETFPRAATRLQRLEDCYGPVPFPTHPMRPRWSPESLLQFPTIAMVSEAFMLNFWQHVMFEVAARHLLYAYSLDIESTIGDPLFLPGSRPTPFEIRPQLISYLGGQAGTGKSTVVDALLSFARLWGRVGSVETLAFTGAAAINIHGKTLHTARNLKLSGAEPNSPPSNEMKTRFSEVVLVIIDEISITDQALLGGTDSVSRMMSMSPEKFMGGKHVLLIGDYLQLPPVAGNLCFQTPPCSASRLRHAGFHLYSAINFVVFLMRNMRARTDPLYAEILDSLRWGRLSDEQLAHLNTRVQSNNSSQPMAAPSRDAFYRPFVVSTNKLRSAINNKMIFQIAAKRNVPVYECLASSSSRSQSVVDHLYNVTDDLTDRVPMKLLFYIGMPIMATRKHPLLLDADVIANGVTGTIVGMHPTATDLAIARYTVDGVLVHRLLQPPQLLLIKIFGCQNTIISGFGEGVIGLPPLHTRVQLTNIPNLAQASITVDQFAVVPAFSCTTEKLQGQTCHDRIVVTTLKRQCGTPKQTLYVALSRAVRLSGLTLTEQITREYLDSFKPSDVTVQEIQRLIQLVAIPPYASATDRIEFGQWKTQQHP</sequence>
<evidence type="ECO:0000259" key="4">
    <source>
        <dbReference type="Pfam" id="PF14214"/>
    </source>
</evidence>
<keyword evidence="1 5" id="KW-0347">Helicase</keyword>
<dbReference type="InterPro" id="IPR027417">
    <property type="entry name" value="P-loop_NTPase"/>
</dbReference>
<keyword evidence="1" id="KW-0234">DNA repair</keyword>
<dbReference type="Proteomes" id="UP001259832">
    <property type="component" value="Unassembled WGS sequence"/>
</dbReference>
<comment type="caution">
    <text evidence="5">The sequence shown here is derived from an EMBL/GenBank/DDBJ whole genome shotgun (WGS) entry which is preliminary data.</text>
</comment>
<keyword evidence="1" id="KW-0227">DNA damage</keyword>
<comment type="cofactor">
    <cofactor evidence="1">
        <name>Mg(2+)</name>
        <dbReference type="ChEBI" id="CHEBI:18420"/>
    </cofactor>
</comment>
<name>A0AAD9GB75_9STRA</name>
<accession>A0AAD9GB75</accession>
<evidence type="ECO:0000259" key="3">
    <source>
        <dbReference type="Pfam" id="PF05970"/>
    </source>
</evidence>
<proteinExistence type="inferred from homology"/>
<dbReference type="Pfam" id="PF14214">
    <property type="entry name" value="Helitron_like_N"/>
    <property type="match status" value="1"/>
</dbReference>
<dbReference type="InterPro" id="IPR051055">
    <property type="entry name" value="PIF1_helicase"/>
</dbReference>
<dbReference type="GO" id="GO:0016787">
    <property type="term" value="F:hydrolase activity"/>
    <property type="evidence" value="ECO:0007669"/>
    <property type="project" value="UniProtKB-KW"/>
</dbReference>
<comment type="catalytic activity">
    <reaction evidence="1">
        <text>ATP + H2O = ADP + phosphate + H(+)</text>
        <dbReference type="Rhea" id="RHEA:13065"/>
        <dbReference type="ChEBI" id="CHEBI:15377"/>
        <dbReference type="ChEBI" id="CHEBI:15378"/>
        <dbReference type="ChEBI" id="CHEBI:30616"/>
        <dbReference type="ChEBI" id="CHEBI:43474"/>
        <dbReference type="ChEBI" id="CHEBI:456216"/>
        <dbReference type="EC" id="5.6.2.3"/>
    </reaction>
</comment>
<dbReference type="Gene3D" id="3.40.50.300">
    <property type="entry name" value="P-loop containing nucleotide triphosphate hydrolases"/>
    <property type="match status" value="1"/>
</dbReference>
<dbReference type="PANTHER" id="PTHR47642">
    <property type="entry name" value="ATP-DEPENDENT DNA HELICASE"/>
    <property type="match status" value="1"/>
</dbReference>
<dbReference type="GO" id="GO:0043139">
    <property type="term" value="F:5'-3' DNA helicase activity"/>
    <property type="evidence" value="ECO:0007669"/>
    <property type="project" value="UniProtKB-EC"/>
</dbReference>
<dbReference type="GO" id="GO:0005524">
    <property type="term" value="F:ATP binding"/>
    <property type="evidence" value="ECO:0007669"/>
    <property type="project" value="UniProtKB-KW"/>
</dbReference>